<dbReference type="InterPro" id="IPR012338">
    <property type="entry name" value="Beta-lactam/transpept-like"/>
</dbReference>
<dbReference type="EC" id="3.5.2.6" evidence="2"/>
<dbReference type="AlphaFoldDB" id="A0A853DPR5"/>
<proteinExistence type="predicted"/>
<reference evidence="2 3" key="1">
    <citation type="submission" date="2020-07" db="EMBL/GenBank/DDBJ databases">
        <title>Sequencing the genomes of 1000 actinobacteria strains.</title>
        <authorList>
            <person name="Klenk H.-P."/>
        </authorList>
    </citation>
    <scope>NUCLEOTIDE SEQUENCE [LARGE SCALE GENOMIC DNA]</scope>
    <source>
        <strain evidence="2 3">DSM 15166</strain>
    </source>
</reference>
<dbReference type="EMBL" id="JACCHJ010000001">
    <property type="protein sequence ID" value="NYK08534.1"/>
    <property type="molecule type" value="Genomic_DNA"/>
</dbReference>
<dbReference type="InterPro" id="IPR045155">
    <property type="entry name" value="Beta-lactam_cat"/>
</dbReference>
<dbReference type="Pfam" id="PF13354">
    <property type="entry name" value="Beta-lactamase2"/>
    <property type="match status" value="1"/>
</dbReference>
<dbReference type="Proteomes" id="UP000521075">
    <property type="component" value="Unassembled WGS sequence"/>
</dbReference>
<protein>
    <submittedName>
        <fullName evidence="2">Beta-lactamase class A</fullName>
        <ecNumber evidence="2">3.5.2.6</ecNumber>
    </submittedName>
</protein>
<dbReference type="GO" id="GO:0008800">
    <property type="term" value="F:beta-lactamase activity"/>
    <property type="evidence" value="ECO:0007669"/>
    <property type="project" value="UniProtKB-EC"/>
</dbReference>
<keyword evidence="3" id="KW-1185">Reference proteome</keyword>
<dbReference type="RefSeq" id="WP_179699590.1">
    <property type="nucleotide sequence ID" value="NZ_BAAAHA010000002.1"/>
</dbReference>
<gene>
    <name evidence="2" type="ORF">HNR14_000415</name>
</gene>
<dbReference type="Gene3D" id="3.40.710.10">
    <property type="entry name" value="DD-peptidase/beta-lactamase superfamily"/>
    <property type="match status" value="1"/>
</dbReference>
<dbReference type="PANTHER" id="PTHR35333:SF3">
    <property type="entry name" value="BETA-LACTAMASE-TYPE TRANSPEPTIDASE FOLD CONTAINING PROTEIN"/>
    <property type="match status" value="1"/>
</dbReference>
<dbReference type="InterPro" id="IPR000871">
    <property type="entry name" value="Beta-lactam_class-A"/>
</dbReference>
<dbReference type="GO" id="GO:0046677">
    <property type="term" value="P:response to antibiotic"/>
    <property type="evidence" value="ECO:0007669"/>
    <property type="project" value="InterPro"/>
</dbReference>
<dbReference type="SUPFAM" id="SSF56601">
    <property type="entry name" value="beta-lactamase/transpeptidase-like"/>
    <property type="match status" value="1"/>
</dbReference>
<dbReference type="PANTHER" id="PTHR35333">
    <property type="entry name" value="BETA-LACTAMASE"/>
    <property type="match status" value="1"/>
</dbReference>
<dbReference type="GO" id="GO:0030655">
    <property type="term" value="P:beta-lactam antibiotic catabolic process"/>
    <property type="evidence" value="ECO:0007669"/>
    <property type="project" value="InterPro"/>
</dbReference>
<evidence type="ECO:0000259" key="1">
    <source>
        <dbReference type="Pfam" id="PF13354"/>
    </source>
</evidence>
<evidence type="ECO:0000313" key="3">
    <source>
        <dbReference type="Proteomes" id="UP000521075"/>
    </source>
</evidence>
<accession>A0A853DPR5</accession>
<keyword evidence="2" id="KW-0378">Hydrolase</keyword>
<comment type="caution">
    <text evidence="2">The sequence shown here is derived from an EMBL/GenBank/DDBJ whole genome shotgun (WGS) entry which is preliminary data.</text>
</comment>
<feature type="domain" description="Beta-lactamase class A catalytic" evidence="1">
    <location>
        <begin position="22"/>
        <end position="268"/>
    </location>
</feature>
<evidence type="ECO:0000313" key="2">
    <source>
        <dbReference type="EMBL" id="NYK08534.1"/>
    </source>
</evidence>
<name>A0A853DPR5_9MICO</name>
<organism evidence="2 3">
    <name type="scientific">Leifsonia naganoensis</name>
    <dbReference type="NCBI Taxonomy" id="150025"/>
    <lineage>
        <taxon>Bacteria</taxon>
        <taxon>Bacillati</taxon>
        <taxon>Actinomycetota</taxon>
        <taxon>Actinomycetes</taxon>
        <taxon>Micrococcales</taxon>
        <taxon>Microbacteriaceae</taxon>
        <taxon>Leifsonia</taxon>
    </lineage>
</organism>
<sequence length="301" mass="31233">MHDARFLDAVRTDLAAAGLRASIVVRDLGTGRELDLDGDVVTPAASLAKVPIALSVLTRVADARLDGSAPVAVPAGDPAGALPGTTRFSHPSVIAVDDLVSLAVTISDNGAADALLGLVPPAEVMADLEALGVRGIAVRHPFADLSDTPLERFAPDEAHLAHTLAIRGSTPAHGHPIRQLDVARTNTGTARAFADLLEAIWSDRGVHPDAAAALREHLRANLLRHRLAPDIVADDTAWASKTGTLLNLRHEAGVAEHADGSRFVIVAMSTSSVPASAQPAAEAALGAAARRMHERVRNGAE</sequence>